<keyword evidence="5 6" id="KW-0472">Membrane</keyword>
<keyword evidence="4 6" id="KW-1133">Transmembrane helix</keyword>
<dbReference type="AlphaFoldDB" id="A0A1I1N4R1"/>
<evidence type="ECO:0000256" key="2">
    <source>
        <dbReference type="ARBA" id="ARBA00022475"/>
    </source>
</evidence>
<accession>A0A1I1N4R1</accession>
<feature type="transmembrane region" description="Helical" evidence="6">
    <location>
        <begin position="6"/>
        <end position="27"/>
    </location>
</feature>
<feature type="transmembrane region" description="Helical" evidence="6">
    <location>
        <begin position="72"/>
        <end position="91"/>
    </location>
</feature>
<dbReference type="STRING" id="870482.SAMN04487987_1026"/>
<dbReference type="EMBL" id="FOMI01000002">
    <property type="protein sequence ID" value="SFC92651.1"/>
    <property type="molecule type" value="Genomic_DNA"/>
</dbReference>
<dbReference type="Pfam" id="PF01810">
    <property type="entry name" value="LysE"/>
    <property type="match status" value="1"/>
</dbReference>
<feature type="transmembrane region" description="Helical" evidence="6">
    <location>
        <begin position="39"/>
        <end position="57"/>
    </location>
</feature>
<evidence type="ECO:0000313" key="7">
    <source>
        <dbReference type="EMBL" id="SFC92651.1"/>
    </source>
</evidence>
<dbReference type="OrthoDB" id="1161040at2"/>
<evidence type="ECO:0000256" key="6">
    <source>
        <dbReference type="SAM" id="Phobius"/>
    </source>
</evidence>
<feature type="transmembrane region" description="Helical" evidence="6">
    <location>
        <begin position="145"/>
        <end position="167"/>
    </location>
</feature>
<feature type="transmembrane region" description="Helical" evidence="6">
    <location>
        <begin position="188"/>
        <end position="206"/>
    </location>
</feature>
<organism evidence="7 8">
    <name type="scientific">Algibacter pectinivorans</name>
    <dbReference type="NCBI Taxonomy" id="870482"/>
    <lineage>
        <taxon>Bacteria</taxon>
        <taxon>Pseudomonadati</taxon>
        <taxon>Bacteroidota</taxon>
        <taxon>Flavobacteriia</taxon>
        <taxon>Flavobacteriales</taxon>
        <taxon>Flavobacteriaceae</taxon>
        <taxon>Algibacter</taxon>
    </lineage>
</organism>
<evidence type="ECO:0000256" key="1">
    <source>
        <dbReference type="ARBA" id="ARBA00004651"/>
    </source>
</evidence>
<name>A0A1I1N4R1_9FLAO</name>
<evidence type="ECO:0000256" key="3">
    <source>
        <dbReference type="ARBA" id="ARBA00022692"/>
    </source>
</evidence>
<keyword evidence="8" id="KW-1185">Reference proteome</keyword>
<evidence type="ECO:0000313" key="8">
    <source>
        <dbReference type="Proteomes" id="UP000199439"/>
    </source>
</evidence>
<keyword evidence="2" id="KW-1003">Cell membrane</keyword>
<protein>
    <submittedName>
        <fullName evidence="7">Threonine/homoserine/homoserine lactone efflux protein</fullName>
    </submittedName>
</protein>
<feature type="transmembrane region" description="Helical" evidence="6">
    <location>
        <begin position="112"/>
        <end position="133"/>
    </location>
</feature>
<dbReference type="GO" id="GO:0006865">
    <property type="term" value="P:amino acid transport"/>
    <property type="evidence" value="ECO:0007669"/>
    <property type="project" value="InterPro"/>
</dbReference>
<comment type="subcellular location">
    <subcellularLocation>
        <location evidence="1">Cell membrane</location>
        <topology evidence="1">Multi-pass membrane protein</topology>
    </subcellularLocation>
</comment>
<dbReference type="Proteomes" id="UP000199439">
    <property type="component" value="Unassembled WGS sequence"/>
</dbReference>
<evidence type="ECO:0000256" key="5">
    <source>
        <dbReference type="ARBA" id="ARBA00023136"/>
    </source>
</evidence>
<sequence>MILVYLFIGILAAVLSALPLGASNIAVINTTLKQNSKQAFKIAIAAGFAEVILSLYALDCNKTIQDFFNNNLWVQTGIAGLLFFAGTYLFFKKQTEKKSKKTKLTQSKYATGFLLGIVNPPVLIYWVIAFGVLHNNDIMLSLKSSASVLFLFFIGVYLGKVLTLYFYSSISLVIKSKVQNITLIVNKATGVLLIAISIVQVLNIYIA</sequence>
<reference evidence="8" key="1">
    <citation type="submission" date="2016-10" db="EMBL/GenBank/DDBJ databases">
        <authorList>
            <person name="Varghese N."/>
            <person name="Submissions S."/>
        </authorList>
    </citation>
    <scope>NUCLEOTIDE SEQUENCE [LARGE SCALE GENOMIC DNA]</scope>
    <source>
        <strain evidence="8">DSM 25730</strain>
    </source>
</reference>
<gene>
    <name evidence="7" type="ORF">SAMN04487987_1026</name>
</gene>
<dbReference type="GO" id="GO:0005886">
    <property type="term" value="C:plasma membrane"/>
    <property type="evidence" value="ECO:0007669"/>
    <property type="project" value="UniProtKB-SubCell"/>
</dbReference>
<dbReference type="RefSeq" id="WP_092848818.1">
    <property type="nucleotide sequence ID" value="NZ_FOMI01000002.1"/>
</dbReference>
<evidence type="ECO:0000256" key="4">
    <source>
        <dbReference type="ARBA" id="ARBA00022989"/>
    </source>
</evidence>
<keyword evidence="3 6" id="KW-0812">Transmembrane</keyword>
<proteinExistence type="predicted"/>
<dbReference type="InterPro" id="IPR001123">
    <property type="entry name" value="LeuE-type"/>
</dbReference>